<dbReference type="Proteomes" id="UP001178461">
    <property type="component" value="Chromosome 7"/>
</dbReference>
<feature type="domain" description="Neuregulin 2 N-terminal" evidence="12">
    <location>
        <begin position="282"/>
        <end position="386"/>
    </location>
</feature>
<evidence type="ECO:0000256" key="3">
    <source>
        <dbReference type="ARBA" id="ARBA00022475"/>
    </source>
</evidence>
<dbReference type="PANTHER" id="PTHR11100">
    <property type="entry name" value="HEREGULIN-NEUREGULIN FAMILY MEMBER"/>
    <property type="match status" value="1"/>
</dbReference>
<dbReference type="EMBL" id="OX395132">
    <property type="protein sequence ID" value="CAI5780436.1"/>
    <property type="molecule type" value="Genomic_DNA"/>
</dbReference>
<reference evidence="13" key="1">
    <citation type="submission" date="2022-12" db="EMBL/GenBank/DDBJ databases">
        <authorList>
            <person name="Alioto T."/>
            <person name="Alioto T."/>
            <person name="Gomez Garrido J."/>
        </authorList>
    </citation>
    <scope>NUCLEOTIDE SEQUENCE</scope>
</reference>
<keyword evidence="3" id="KW-1003">Cell membrane</keyword>
<feature type="compositionally biased region" description="Gly residues" evidence="11">
    <location>
        <begin position="206"/>
        <end position="217"/>
    </location>
</feature>
<comment type="subcellular location">
    <subcellularLocation>
        <location evidence="1">Cell membrane</location>
        <topology evidence="1">Single-pass type I membrane protein</topology>
    </subcellularLocation>
    <subcellularLocation>
        <location evidence="2">Secreted</location>
    </subcellularLocation>
</comment>
<dbReference type="GO" id="GO:0048513">
    <property type="term" value="P:animal organ development"/>
    <property type="evidence" value="ECO:0007669"/>
    <property type="project" value="TreeGrafter"/>
</dbReference>
<dbReference type="AlphaFoldDB" id="A0AA35KMZ2"/>
<evidence type="ECO:0000256" key="8">
    <source>
        <dbReference type="ARBA" id="ARBA00023030"/>
    </source>
</evidence>
<evidence type="ECO:0000256" key="5">
    <source>
        <dbReference type="ARBA" id="ARBA00022536"/>
    </source>
</evidence>
<dbReference type="GO" id="GO:0005615">
    <property type="term" value="C:extracellular space"/>
    <property type="evidence" value="ECO:0007669"/>
    <property type="project" value="TreeGrafter"/>
</dbReference>
<evidence type="ECO:0000256" key="7">
    <source>
        <dbReference type="ARBA" id="ARBA00022989"/>
    </source>
</evidence>
<evidence type="ECO:0000313" key="13">
    <source>
        <dbReference type="EMBL" id="CAI5780436.1"/>
    </source>
</evidence>
<evidence type="ECO:0000256" key="4">
    <source>
        <dbReference type="ARBA" id="ARBA00022525"/>
    </source>
</evidence>
<keyword evidence="7" id="KW-1133">Transmembrane helix</keyword>
<keyword evidence="4" id="KW-0964">Secreted</keyword>
<dbReference type="InterPro" id="IPR040180">
    <property type="entry name" value="Neuregulin"/>
</dbReference>
<organism evidence="13 14">
    <name type="scientific">Podarcis lilfordi</name>
    <name type="common">Lilford's wall lizard</name>
    <dbReference type="NCBI Taxonomy" id="74358"/>
    <lineage>
        <taxon>Eukaryota</taxon>
        <taxon>Metazoa</taxon>
        <taxon>Chordata</taxon>
        <taxon>Craniata</taxon>
        <taxon>Vertebrata</taxon>
        <taxon>Euteleostomi</taxon>
        <taxon>Lepidosauria</taxon>
        <taxon>Squamata</taxon>
        <taxon>Bifurcata</taxon>
        <taxon>Unidentata</taxon>
        <taxon>Episquamata</taxon>
        <taxon>Laterata</taxon>
        <taxon>Lacertibaenia</taxon>
        <taxon>Lacertidae</taxon>
        <taxon>Podarcis</taxon>
    </lineage>
</organism>
<evidence type="ECO:0000259" key="12">
    <source>
        <dbReference type="Pfam" id="PF25518"/>
    </source>
</evidence>
<accession>A0AA35KMZ2</accession>
<keyword evidence="5" id="KW-0245">EGF-like domain</keyword>
<keyword evidence="10" id="KW-1015">Disulfide bond</keyword>
<dbReference type="GO" id="GO:0005886">
    <property type="term" value="C:plasma membrane"/>
    <property type="evidence" value="ECO:0007669"/>
    <property type="project" value="UniProtKB-SubCell"/>
</dbReference>
<dbReference type="PANTHER" id="PTHR11100:SF20">
    <property type="entry name" value="PRO-NEUREGULIN-2, MEMBRANE-BOUND ISOFORM"/>
    <property type="match status" value="1"/>
</dbReference>
<feature type="compositionally biased region" description="Low complexity" evidence="11">
    <location>
        <begin position="36"/>
        <end position="47"/>
    </location>
</feature>
<sequence>MQTRGILSRALGRKSHALPISPRQRLPAAPSRAGCPGRSLRGLPSRGRGARRGETAGAGPDPGGLPRRRSSDVRRPRRGSAAPPAGRAFLPGGEVSAEGRPRNPRGGLVGRRWGGRALRRLGARLWLPCPAAALLLLLLWRGSPEGRGGIRGPSPLLAGPPPSYAASGSGAAAAAAASPMAWPDAAGLLLLPRGAAPGRRRRTAQCGGGGSSSGGGRRSSWARRGGRRRRRRRSGLARGRRRLRGCLGMRRAAAAAAPGLCVLLFGVSLACYSPSLRSVQDQAYSAAVVLEGKVQALPASAAPTGNGSRAEEGADGPPPPPPPGILVKVLDLWPLNSGGLQREQLIRVGSAPAPCSKVKRNHRYIFFLEPTEQPLVFKTSFAPLDTSGKNLKKDVGRILCADCGEPSRGACGPGRGRQVPDGPGGSLRKAGAPLQCCIGERGAAWEGARPPVGASAFWAGAPEPRCCP</sequence>
<proteinExistence type="predicted"/>
<feature type="compositionally biased region" description="Basic residues" evidence="11">
    <location>
        <begin position="220"/>
        <end position="237"/>
    </location>
</feature>
<feature type="compositionally biased region" description="Low complexity" evidence="11">
    <location>
        <begin position="79"/>
        <end position="88"/>
    </location>
</feature>
<evidence type="ECO:0000256" key="9">
    <source>
        <dbReference type="ARBA" id="ARBA00023136"/>
    </source>
</evidence>
<gene>
    <name evidence="13" type="ORF">PODLI_1B042283</name>
</gene>
<dbReference type="Pfam" id="PF25518">
    <property type="entry name" value="NRG2_N"/>
    <property type="match status" value="1"/>
</dbReference>
<dbReference type="GO" id="GO:0007399">
    <property type="term" value="P:nervous system development"/>
    <property type="evidence" value="ECO:0007669"/>
    <property type="project" value="InterPro"/>
</dbReference>
<protein>
    <recommendedName>
        <fullName evidence="12">Neuregulin 2 N-terminal domain-containing protein</fullName>
    </recommendedName>
</protein>
<evidence type="ECO:0000313" key="14">
    <source>
        <dbReference type="Proteomes" id="UP001178461"/>
    </source>
</evidence>
<feature type="region of interest" description="Disordered" evidence="11">
    <location>
        <begin position="1"/>
        <end position="111"/>
    </location>
</feature>
<keyword evidence="6" id="KW-0812">Transmembrane</keyword>
<keyword evidence="14" id="KW-1185">Reference proteome</keyword>
<evidence type="ECO:0000256" key="6">
    <source>
        <dbReference type="ARBA" id="ARBA00022692"/>
    </source>
</evidence>
<feature type="region of interest" description="Disordered" evidence="11">
    <location>
        <begin position="299"/>
        <end position="323"/>
    </location>
</feature>
<keyword evidence="8" id="KW-0339">Growth factor</keyword>
<evidence type="ECO:0000256" key="2">
    <source>
        <dbReference type="ARBA" id="ARBA00004613"/>
    </source>
</evidence>
<dbReference type="GO" id="GO:0035556">
    <property type="term" value="P:intracellular signal transduction"/>
    <property type="evidence" value="ECO:0007669"/>
    <property type="project" value="TreeGrafter"/>
</dbReference>
<feature type="region of interest" description="Disordered" evidence="11">
    <location>
        <begin position="197"/>
        <end position="237"/>
    </location>
</feature>
<dbReference type="InterPro" id="IPR057909">
    <property type="entry name" value="NRG2_N"/>
</dbReference>
<name>A0AA35KMZ2_9SAUR</name>
<evidence type="ECO:0000256" key="10">
    <source>
        <dbReference type="ARBA" id="ARBA00023157"/>
    </source>
</evidence>
<evidence type="ECO:0000256" key="1">
    <source>
        <dbReference type="ARBA" id="ARBA00004251"/>
    </source>
</evidence>
<dbReference type="GO" id="GO:0008083">
    <property type="term" value="F:growth factor activity"/>
    <property type="evidence" value="ECO:0007669"/>
    <property type="project" value="UniProtKB-KW"/>
</dbReference>
<evidence type="ECO:0000256" key="11">
    <source>
        <dbReference type="SAM" id="MobiDB-lite"/>
    </source>
</evidence>
<keyword evidence="9" id="KW-0472">Membrane</keyword>